<evidence type="ECO:0000313" key="1">
    <source>
        <dbReference type="EMBL" id="KAK5795308.1"/>
    </source>
</evidence>
<organism evidence="1 2">
    <name type="scientific">Gossypium arboreum</name>
    <name type="common">Tree cotton</name>
    <name type="synonym">Gossypium nanking</name>
    <dbReference type="NCBI Taxonomy" id="29729"/>
    <lineage>
        <taxon>Eukaryota</taxon>
        <taxon>Viridiplantae</taxon>
        <taxon>Streptophyta</taxon>
        <taxon>Embryophyta</taxon>
        <taxon>Tracheophyta</taxon>
        <taxon>Spermatophyta</taxon>
        <taxon>Magnoliopsida</taxon>
        <taxon>eudicotyledons</taxon>
        <taxon>Gunneridae</taxon>
        <taxon>Pentapetalae</taxon>
        <taxon>rosids</taxon>
        <taxon>malvids</taxon>
        <taxon>Malvales</taxon>
        <taxon>Malvaceae</taxon>
        <taxon>Malvoideae</taxon>
        <taxon>Gossypium</taxon>
    </lineage>
</organism>
<dbReference type="EMBL" id="JARKNE010000010">
    <property type="protein sequence ID" value="KAK5795308.1"/>
    <property type="molecule type" value="Genomic_DNA"/>
</dbReference>
<comment type="caution">
    <text evidence="1">The sequence shown here is derived from an EMBL/GenBank/DDBJ whole genome shotgun (WGS) entry which is preliminary data.</text>
</comment>
<dbReference type="Proteomes" id="UP001358586">
    <property type="component" value="Chromosome 10"/>
</dbReference>
<sequence>MAVKAKSNKFSGMGSSMCTGPSIKANTGLVSSPSLIQNTLSQNSNEPNTVLDLSVPMARKQAVQIDREGLSQTYCAATGTVRQPIDMEPAFSTPIDGNSNKVPGAILNSLSPVENLKRNELKVVVVAVRNLDFDRHSAVTFLEDNSETHRRNSPSTNRSSTLYLEEAIDLGKKNRSKKPYNIKNHCRTLHGNNTHFKNSGCRKVSLKTSMEQLAENIASFSKENLDLGAITKDDSSLGGGGNPEQ</sequence>
<accession>A0ABR0NJV9</accession>
<protein>
    <submittedName>
        <fullName evidence="1">Uncharacterized protein</fullName>
    </submittedName>
</protein>
<name>A0ABR0NJV9_GOSAR</name>
<keyword evidence="2" id="KW-1185">Reference proteome</keyword>
<reference evidence="1 2" key="1">
    <citation type="submission" date="2023-03" db="EMBL/GenBank/DDBJ databases">
        <title>WGS of Gossypium arboreum.</title>
        <authorList>
            <person name="Yu D."/>
        </authorList>
    </citation>
    <scope>NUCLEOTIDE SEQUENCE [LARGE SCALE GENOMIC DNA]</scope>
    <source>
        <tissue evidence="1">Leaf</tissue>
    </source>
</reference>
<gene>
    <name evidence="1" type="ORF">PVK06_036569</name>
</gene>
<proteinExistence type="predicted"/>
<evidence type="ECO:0000313" key="2">
    <source>
        <dbReference type="Proteomes" id="UP001358586"/>
    </source>
</evidence>